<dbReference type="AlphaFoldDB" id="A1RWF8"/>
<feature type="region of interest" description="Disordered" evidence="1">
    <location>
        <begin position="439"/>
        <end position="460"/>
    </location>
</feature>
<keyword evidence="2" id="KW-1133">Transmembrane helix</keyword>
<accession>A1RWF8</accession>
<feature type="transmembrane region" description="Helical" evidence="2">
    <location>
        <begin position="465"/>
        <end position="487"/>
    </location>
</feature>
<dbReference type="SUPFAM" id="SSF55486">
    <property type="entry name" value="Metalloproteases ('zincins'), catalytic domain"/>
    <property type="match status" value="1"/>
</dbReference>
<proteinExistence type="predicted"/>
<dbReference type="KEGG" id="tpe:Tpen_0128"/>
<dbReference type="STRING" id="368408.Tpen_0128"/>
<dbReference type="GeneID" id="4600713"/>
<dbReference type="HOGENOM" id="CLU_548172_0_0_2"/>
<evidence type="ECO:0008006" key="5">
    <source>
        <dbReference type="Google" id="ProtNLM"/>
    </source>
</evidence>
<dbReference type="EnsemblBacteria" id="ABL77538">
    <property type="protein sequence ID" value="ABL77538"/>
    <property type="gene ID" value="Tpen_0128"/>
</dbReference>
<dbReference type="Proteomes" id="UP000000641">
    <property type="component" value="Chromosome"/>
</dbReference>
<organism evidence="3 4">
    <name type="scientific">Thermofilum pendens (strain DSM 2475 / Hrk 5)</name>
    <dbReference type="NCBI Taxonomy" id="368408"/>
    <lineage>
        <taxon>Archaea</taxon>
        <taxon>Thermoproteota</taxon>
        <taxon>Thermoprotei</taxon>
        <taxon>Thermofilales</taxon>
        <taxon>Thermofilaceae</taxon>
        <taxon>Thermofilum</taxon>
    </lineage>
</organism>
<reference evidence="4" key="1">
    <citation type="journal article" date="2008" name="J. Bacteriol.">
        <title>Genome sequence of Thermofilum pendens reveals an exceptional loss of biosynthetic pathways without genome reduction.</title>
        <authorList>
            <person name="Anderson I."/>
            <person name="Rodriguez J."/>
            <person name="Susanti D."/>
            <person name="Porat I."/>
            <person name="Reich C."/>
            <person name="Ulrich L.E."/>
            <person name="Elkins J.G."/>
            <person name="Mavromatis K."/>
            <person name="Lykidis A."/>
            <person name="Kim E."/>
            <person name="Thompson L.S."/>
            <person name="Nolan M."/>
            <person name="Land M."/>
            <person name="Copeland A."/>
            <person name="Lapidus A."/>
            <person name="Lucas S."/>
            <person name="Detter C."/>
            <person name="Zhulin I.B."/>
            <person name="Olsen G.J."/>
            <person name="Whitman W."/>
            <person name="Mukhopadhyay B."/>
            <person name="Bristow J."/>
            <person name="Kyrpides N."/>
        </authorList>
    </citation>
    <scope>NUCLEOTIDE SEQUENCE [LARGE SCALE GENOMIC DNA]</scope>
    <source>
        <strain evidence="4">DSM 2475 / Hrk 5</strain>
    </source>
</reference>
<dbReference type="RefSeq" id="WP_011751803.1">
    <property type="nucleotide sequence ID" value="NC_008698.1"/>
</dbReference>
<keyword evidence="4" id="KW-1185">Reference proteome</keyword>
<keyword evidence="2" id="KW-0472">Membrane</keyword>
<dbReference type="eggNOG" id="arCOG02969">
    <property type="taxonomic scope" value="Archaea"/>
</dbReference>
<dbReference type="OrthoDB" id="372212at2157"/>
<name>A1RWF8_THEPD</name>
<dbReference type="EMBL" id="CP000505">
    <property type="protein sequence ID" value="ABL77538.1"/>
    <property type="molecule type" value="Genomic_DNA"/>
</dbReference>
<evidence type="ECO:0000256" key="1">
    <source>
        <dbReference type="SAM" id="MobiDB-lite"/>
    </source>
</evidence>
<evidence type="ECO:0000313" key="3">
    <source>
        <dbReference type="EMBL" id="ABL77538.1"/>
    </source>
</evidence>
<gene>
    <name evidence="3" type="ordered locus">Tpen_0128</name>
</gene>
<dbReference type="Gene3D" id="1.10.390.10">
    <property type="entry name" value="Neutral Protease Domain 2"/>
    <property type="match status" value="1"/>
</dbReference>
<dbReference type="InterPro" id="IPR027268">
    <property type="entry name" value="Peptidase_M4/M1_CTD_sf"/>
</dbReference>
<evidence type="ECO:0000256" key="2">
    <source>
        <dbReference type="SAM" id="Phobius"/>
    </source>
</evidence>
<protein>
    <recommendedName>
        <fullName evidence="5">Peptidase MA-like domain-containing protein</fullName>
    </recommendedName>
</protein>
<feature type="compositionally biased region" description="Low complexity" evidence="1">
    <location>
        <begin position="440"/>
        <end position="460"/>
    </location>
</feature>
<evidence type="ECO:0000313" key="4">
    <source>
        <dbReference type="Proteomes" id="UP000000641"/>
    </source>
</evidence>
<keyword evidence="2" id="KW-0812">Transmembrane</keyword>
<sequence length="499" mass="54222">MLKEKFPGALLALVVVAVLGVASLAYAQPGKGNLTVYIDVFENGNASVKIVVSPGDKGFVQLALPRFEKVYACGGSASGYRVVNSTSGAYFYFNSTIYFAEKGSSLALCYNFPYAVLMSGSRGWFMSPLLWSSEPEVVVYVKLPLVKRITYESPSSVGVSGNYRVYVLSPLVEQYIGNRVVVEYDLQSSTPVDTILYSSGGSTITVKFPVYYRSIALKVRDVATSAIAELSLIAGLRPSNVTFVFYLPERSMGGISALGFVMGEDVNAGGKGPVNLNLALIRYAPGYLETTVIHELVHVYLGAAGVEANDNTRWFHEGMAQYVSILVAKKLGVNISEYESELNESAASYYNYTGGKIGFIENWPSDAVKEGEAYLASYYVVHTLATKYGGENFVKRVFATLQGRHITTTREIVNVLSQAAGTNLAPLFREWGFRDVEDWTPSNAKTPPSNSTSTPSSSSTGNSRFLIAMIALLAVIFIVTYVVNAVVERELRIAEHAPV</sequence>